<keyword evidence="4" id="KW-1185">Reference proteome</keyword>
<sequence>MDGFYNSCKRMRINLAMFLMIGSCVQISKASSDSCPISPLTLEIVDECPDSEEKWSEAAARKNCAAHASSCNEPDRLVYHCVINSFVNQTLEICAYSRIIVFGYCTEYSLGGNVIQQSFRASCKQFTENPCPLGYPSTDAYKYPGCYGLTKKTTATSTLSTTNATHMNNDKKADGGSSKDFLLPVILVVILVLIFAVIGMYLTWKKEKFSFCRKKDQKNVYEEESKSLKVTVDTETEDVHIAPSGQIIAYGIKTREIKIVDEEVLPEHYLKPEEDPVEDCQTLLNRISERLTGLAMIHSENSNADNQLNLANLHNRYDNPDLSFSQESRHTFEDDLAEVESMIEYFKKRRNKPGVCKE</sequence>
<keyword evidence="1" id="KW-0812">Transmembrane</keyword>
<evidence type="ECO:0000256" key="1">
    <source>
        <dbReference type="SAM" id="Phobius"/>
    </source>
</evidence>
<keyword evidence="1" id="KW-1133">Transmembrane helix</keyword>
<keyword evidence="1" id="KW-0472">Membrane</keyword>
<protein>
    <submittedName>
        <fullName evidence="3">Uncharacterized protein</fullName>
    </submittedName>
</protein>
<feature type="transmembrane region" description="Helical" evidence="1">
    <location>
        <begin position="181"/>
        <end position="204"/>
    </location>
</feature>
<dbReference type="Proteomes" id="UP000005408">
    <property type="component" value="Unassembled WGS sequence"/>
</dbReference>
<proteinExistence type="predicted"/>
<dbReference type="AlphaFoldDB" id="A0A8W8JGM4"/>
<organism evidence="3 4">
    <name type="scientific">Magallana gigas</name>
    <name type="common">Pacific oyster</name>
    <name type="synonym">Crassostrea gigas</name>
    <dbReference type="NCBI Taxonomy" id="29159"/>
    <lineage>
        <taxon>Eukaryota</taxon>
        <taxon>Metazoa</taxon>
        <taxon>Spiralia</taxon>
        <taxon>Lophotrochozoa</taxon>
        <taxon>Mollusca</taxon>
        <taxon>Bivalvia</taxon>
        <taxon>Autobranchia</taxon>
        <taxon>Pteriomorphia</taxon>
        <taxon>Ostreida</taxon>
        <taxon>Ostreoidea</taxon>
        <taxon>Ostreidae</taxon>
        <taxon>Magallana</taxon>
    </lineage>
</organism>
<dbReference type="EnsemblMetazoa" id="G19247.1">
    <property type="protein sequence ID" value="G19247.1:cds"/>
    <property type="gene ID" value="G19247"/>
</dbReference>
<accession>A0A8W8JGM4</accession>
<evidence type="ECO:0000256" key="2">
    <source>
        <dbReference type="SAM" id="SignalP"/>
    </source>
</evidence>
<name>A0A8W8JGM4_MAGGI</name>
<evidence type="ECO:0000313" key="4">
    <source>
        <dbReference type="Proteomes" id="UP000005408"/>
    </source>
</evidence>
<feature type="signal peptide" evidence="2">
    <location>
        <begin position="1"/>
        <end position="30"/>
    </location>
</feature>
<keyword evidence="2" id="KW-0732">Signal</keyword>
<feature type="chain" id="PRO_5036462948" evidence="2">
    <location>
        <begin position="31"/>
        <end position="358"/>
    </location>
</feature>
<reference evidence="3" key="1">
    <citation type="submission" date="2022-08" db="UniProtKB">
        <authorList>
            <consortium name="EnsemblMetazoa"/>
        </authorList>
    </citation>
    <scope>IDENTIFICATION</scope>
    <source>
        <strain evidence="3">05x7-T-G4-1.051#20</strain>
    </source>
</reference>
<evidence type="ECO:0000313" key="3">
    <source>
        <dbReference type="EnsemblMetazoa" id="G19247.1:cds"/>
    </source>
</evidence>